<dbReference type="PROSITE" id="PS00787">
    <property type="entry name" value="CHORISMATE_SYNTHASE_1"/>
    <property type="match status" value="1"/>
</dbReference>
<dbReference type="CDD" id="cd07304">
    <property type="entry name" value="Chorismate_synthase"/>
    <property type="match status" value="1"/>
</dbReference>
<dbReference type="PANTHER" id="PTHR21085">
    <property type="entry name" value="CHORISMATE SYNTHASE"/>
    <property type="match status" value="1"/>
</dbReference>
<name>A0A1A9RPQ8_EIKCO</name>
<feature type="binding site" evidence="12">
    <location>
        <begin position="238"/>
        <end position="239"/>
    </location>
    <ligand>
        <name>FMN</name>
        <dbReference type="ChEBI" id="CHEBI:58210"/>
    </ligand>
</feature>
<dbReference type="GO" id="GO:0010181">
    <property type="term" value="F:FMN binding"/>
    <property type="evidence" value="ECO:0007669"/>
    <property type="project" value="TreeGrafter"/>
</dbReference>
<dbReference type="RefSeq" id="WP_064105622.1">
    <property type="nucleotide sequence ID" value="NZ_LXSH01000016.1"/>
</dbReference>
<feature type="binding site" evidence="12">
    <location>
        <position position="319"/>
    </location>
    <ligand>
        <name>FMN</name>
        <dbReference type="ChEBI" id="CHEBI:58210"/>
    </ligand>
</feature>
<dbReference type="PROSITE" id="PS00788">
    <property type="entry name" value="CHORISMATE_SYNTHASE_2"/>
    <property type="match status" value="1"/>
</dbReference>
<evidence type="ECO:0000256" key="2">
    <source>
        <dbReference type="ARBA" id="ARBA00008014"/>
    </source>
</evidence>
<dbReference type="FunFam" id="3.60.150.10:FF:000001">
    <property type="entry name" value="Chorismate synthase"/>
    <property type="match status" value="1"/>
</dbReference>
<keyword evidence="7 12" id="KW-0288">FMN</keyword>
<evidence type="ECO:0000256" key="9">
    <source>
        <dbReference type="ARBA" id="ARBA00022857"/>
    </source>
</evidence>
<feature type="binding site" evidence="12">
    <location>
        <position position="278"/>
    </location>
    <ligand>
        <name>FMN</name>
        <dbReference type="ChEBI" id="CHEBI:58210"/>
    </ligand>
</feature>
<sequence length="367" mass="39798">MPGNSFGQLFRITTFGESHGAGIGCIIDGCPPGLPLAEADIQPDLDRRRPGTSRHVTQRREADQVEILSGVFEGRTTGTPIALFIRNTDQRSRDYGNIAQQFRPGHADYTYWHKYGIRDYRGGGRSSARETAARVAAGAVAKKWLREQFGTEIVCWVSQVGELEIAFEGEELIGQNPFFAANQSQIADLENYMDSVRKSLDSVGTKLHIEARNVPVGLGEPVFDRLDADIAHALMGINAVKAVSIGDGFDVVRQRGSQHGDELTPQGFASNHAGGILGGISTGQTIRADFAVKPTSSIATPRRSIDIHGQPVMLETHGRHDPCVGLRAAPIAEAMLALVLIDHALRHRAQNTDVRVITPDIAKLQNG</sequence>
<feature type="binding site" evidence="12">
    <location>
        <begin position="125"/>
        <end position="127"/>
    </location>
    <ligand>
        <name>FMN</name>
        <dbReference type="ChEBI" id="CHEBI:58210"/>
    </ligand>
</feature>
<dbReference type="SUPFAM" id="SSF103263">
    <property type="entry name" value="Chorismate synthase, AroC"/>
    <property type="match status" value="1"/>
</dbReference>
<dbReference type="HAMAP" id="MF_00300">
    <property type="entry name" value="Chorismate_synth"/>
    <property type="match status" value="1"/>
</dbReference>
<evidence type="ECO:0000256" key="8">
    <source>
        <dbReference type="ARBA" id="ARBA00022827"/>
    </source>
</evidence>
<evidence type="ECO:0000256" key="5">
    <source>
        <dbReference type="ARBA" id="ARBA00022605"/>
    </source>
</evidence>
<dbReference type="InterPro" id="IPR000453">
    <property type="entry name" value="Chorismate_synth"/>
</dbReference>
<evidence type="ECO:0000256" key="13">
    <source>
        <dbReference type="RuleBase" id="RU000605"/>
    </source>
</evidence>
<evidence type="ECO:0000256" key="4">
    <source>
        <dbReference type="ARBA" id="ARBA00013036"/>
    </source>
</evidence>
<feature type="binding site" evidence="12">
    <location>
        <begin position="293"/>
        <end position="297"/>
    </location>
    <ligand>
        <name>FMN</name>
        <dbReference type="ChEBI" id="CHEBI:58210"/>
    </ligand>
</feature>
<evidence type="ECO:0000256" key="7">
    <source>
        <dbReference type="ARBA" id="ARBA00022643"/>
    </source>
</evidence>
<dbReference type="GO" id="GO:0005829">
    <property type="term" value="C:cytosol"/>
    <property type="evidence" value="ECO:0007669"/>
    <property type="project" value="TreeGrafter"/>
</dbReference>
<dbReference type="GO" id="GO:0009423">
    <property type="term" value="P:chorismate biosynthetic process"/>
    <property type="evidence" value="ECO:0007669"/>
    <property type="project" value="UniProtKB-UniRule"/>
</dbReference>
<accession>A0A1A9RPQ8</accession>
<evidence type="ECO:0000256" key="12">
    <source>
        <dbReference type="HAMAP-Rule" id="MF_00300"/>
    </source>
</evidence>
<keyword evidence="9 12" id="KW-0521">NADP</keyword>
<dbReference type="GO" id="GO:0008652">
    <property type="term" value="P:amino acid biosynthetic process"/>
    <property type="evidence" value="ECO:0007669"/>
    <property type="project" value="UniProtKB-KW"/>
</dbReference>
<comment type="cofactor">
    <cofactor evidence="12 13">
        <name>FMNH2</name>
        <dbReference type="ChEBI" id="CHEBI:57618"/>
    </cofactor>
    <text evidence="12 13">Reduced FMN (FMNH(2)).</text>
</comment>
<keyword evidence="6 12" id="KW-0285">Flavoprotein</keyword>
<dbReference type="UniPathway" id="UPA00053">
    <property type="reaction ID" value="UER00090"/>
</dbReference>
<dbReference type="InterPro" id="IPR035904">
    <property type="entry name" value="Chorismate_synth_AroC_sf"/>
</dbReference>
<dbReference type="Gene3D" id="3.60.150.10">
    <property type="entry name" value="Chorismate synthase AroC"/>
    <property type="match status" value="1"/>
</dbReference>
<dbReference type="Pfam" id="PF01264">
    <property type="entry name" value="Chorismate_synt"/>
    <property type="match status" value="1"/>
</dbReference>
<evidence type="ECO:0000313" key="15">
    <source>
        <dbReference type="Proteomes" id="UP000078103"/>
    </source>
</evidence>
<keyword evidence="11 12" id="KW-0456">Lyase</keyword>
<dbReference type="AlphaFoldDB" id="A0A1A9RPQ8"/>
<dbReference type="GO" id="GO:0009073">
    <property type="term" value="P:aromatic amino acid family biosynthetic process"/>
    <property type="evidence" value="ECO:0007669"/>
    <property type="project" value="UniProtKB-KW"/>
</dbReference>
<dbReference type="NCBIfam" id="NF003793">
    <property type="entry name" value="PRK05382.1"/>
    <property type="match status" value="1"/>
</dbReference>
<dbReference type="NCBIfam" id="TIGR00033">
    <property type="entry name" value="aroC"/>
    <property type="match status" value="1"/>
</dbReference>
<comment type="caution">
    <text evidence="14">The sequence shown here is derived from an EMBL/GenBank/DDBJ whole genome shotgun (WGS) entry which is preliminary data.</text>
</comment>
<proteinExistence type="inferred from homology"/>
<organism evidence="14 15">
    <name type="scientific">Eikenella corrodens</name>
    <dbReference type="NCBI Taxonomy" id="539"/>
    <lineage>
        <taxon>Bacteria</taxon>
        <taxon>Pseudomonadati</taxon>
        <taxon>Pseudomonadota</taxon>
        <taxon>Betaproteobacteria</taxon>
        <taxon>Neisseriales</taxon>
        <taxon>Neisseriaceae</taxon>
        <taxon>Eikenella</taxon>
    </lineage>
</organism>
<dbReference type="GO" id="GO:0004107">
    <property type="term" value="F:chorismate synthase activity"/>
    <property type="evidence" value="ECO:0007669"/>
    <property type="project" value="UniProtKB-UniRule"/>
</dbReference>
<comment type="pathway">
    <text evidence="1 12 13">Metabolic intermediate biosynthesis; chorismate biosynthesis; chorismate from D-erythrose 4-phosphate and phosphoenolpyruvate: step 7/7.</text>
</comment>
<comment type="similarity">
    <text evidence="2 12 13">Belongs to the chorismate synthase family.</text>
</comment>
<dbReference type="PIRSF" id="PIRSF001456">
    <property type="entry name" value="Chorismate_synth"/>
    <property type="match status" value="1"/>
</dbReference>
<evidence type="ECO:0000313" key="14">
    <source>
        <dbReference type="EMBL" id="OAM22536.1"/>
    </source>
</evidence>
<keyword evidence="10 12" id="KW-0057">Aromatic amino acid biosynthesis</keyword>
<dbReference type="PROSITE" id="PS00789">
    <property type="entry name" value="CHORISMATE_SYNTHASE_3"/>
    <property type="match status" value="1"/>
</dbReference>
<comment type="catalytic activity">
    <reaction evidence="12 13">
        <text>5-O-(1-carboxyvinyl)-3-phosphoshikimate = chorismate + phosphate</text>
        <dbReference type="Rhea" id="RHEA:21020"/>
        <dbReference type="ChEBI" id="CHEBI:29748"/>
        <dbReference type="ChEBI" id="CHEBI:43474"/>
        <dbReference type="ChEBI" id="CHEBI:57701"/>
        <dbReference type="EC" id="4.2.3.5"/>
    </reaction>
</comment>
<dbReference type="Proteomes" id="UP000078103">
    <property type="component" value="Unassembled WGS sequence"/>
</dbReference>
<comment type="subunit">
    <text evidence="3 12">Homotetramer.</text>
</comment>
<evidence type="ECO:0000256" key="1">
    <source>
        <dbReference type="ARBA" id="ARBA00005044"/>
    </source>
</evidence>
<reference evidence="15" key="1">
    <citation type="submission" date="2016-05" db="EMBL/GenBank/DDBJ databases">
        <title>Draft genome of Corynebacterium afermentans subsp. afermentans LCDC 88199T.</title>
        <authorList>
            <person name="Bernier A.-M."/>
            <person name="Bernard K."/>
        </authorList>
    </citation>
    <scope>NUCLEOTIDE SEQUENCE [LARGE SCALE GENOMIC DNA]</scope>
    <source>
        <strain evidence="15">NML120819</strain>
    </source>
</reference>
<protein>
    <recommendedName>
        <fullName evidence="4 12">Chorismate synthase</fullName>
        <shortName evidence="12">CS</shortName>
        <ecNumber evidence="4 12">4.2.3.5</ecNumber>
    </recommendedName>
    <alternativeName>
        <fullName evidence="12">5-enolpyruvylshikimate-3-phosphate phospholyase</fullName>
    </alternativeName>
</protein>
<dbReference type="EMBL" id="LXSH01000016">
    <property type="protein sequence ID" value="OAM22536.1"/>
    <property type="molecule type" value="Genomic_DNA"/>
</dbReference>
<dbReference type="EC" id="4.2.3.5" evidence="4 12"/>
<comment type="function">
    <text evidence="12">Catalyzes the anti-1,4-elimination of the C-3 phosphate and the C-6 proR hydrogen from 5-enolpyruvylshikimate-3-phosphate (EPSP) to yield chorismate, which is the branch point compound that serves as the starting substrate for the three terminal pathways of aromatic amino acid biosynthesis. This reaction introduces a second double bond into the aromatic ring system.</text>
</comment>
<feature type="binding site" evidence="12">
    <location>
        <position position="48"/>
    </location>
    <ligand>
        <name>NADP(+)</name>
        <dbReference type="ChEBI" id="CHEBI:58349"/>
    </ligand>
</feature>
<keyword evidence="5 12" id="KW-0028">Amino-acid biosynthesis</keyword>
<dbReference type="InterPro" id="IPR020541">
    <property type="entry name" value="Chorismate_synthase_CS"/>
</dbReference>
<evidence type="ECO:0000256" key="6">
    <source>
        <dbReference type="ARBA" id="ARBA00022630"/>
    </source>
</evidence>
<evidence type="ECO:0000256" key="11">
    <source>
        <dbReference type="ARBA" id="ARBA00023239"/>
    </source>
</evidence>
<evidence type="ECO:0000256" key="3">
    <source>
        <dbReference type="ARBA" id="ARBA00011881"/>
    </source>
</evidence>
<evidence type="ECO:0000256" key="10">
    <source>
        <dbReference type="ARBA" id="ARBA00023141"/>
    </source>
</evidence>
<dbReference type="PANTHER" id="PTHR21085:SF0">
    <property type="entry name" value="CHORISMATE SYNTHASE"/>
    <property type="match status" value="1"/>
</dbReference>
<keyword evidence="8 12" id="KW-0274">FAD</keyword>
<feature type="binding site" evidence="12">
    <location>
        <position position="54"/>
    </location>
    <ligand>
        <name>NADP(+)</name>
        <dbReference type="ChEBI" id="CHEBI:58349"/>
    </ligand>
</feature>
<gene>
    <name evidence="12" type="primary">aroC</name>
    <name evidence="14" type="ORF">A7P89_05115</name>
</gene>